<dbReference type="EMBL" id="PZKE01000013">
    <property type="protein sequence ID" value="PTE13542.1"/>
    <property type="molecule type" value="Genomic_DNA"/>
</dbReference>
<dbReference type="PANTHER" id="PTHR47816:SF4">
    <property type="entry name" value="RIBOSOMAL RNA SMALL SUBUNIT METHYLTRANSFERASE C"/>
    <property type="match status" value="1"/>
</dbReference>
<dbReference type="CDD" id="cd02440">
    <property type="entry name" value="AdoMet_MTases"/>
    <property type="match status" value="1"/>
</dbReference>
<feature type="domain" description="Methyltransferase small" evidence="4">
    <location>
        <begin position="155"/>
        <end position="318"/>
    </location>
</feature>
<dbReference type="Pfam" id="PF05175">
    <property type="entry name" value="MTS"/>
    <property type="match status" value="1"/>
</dbReference>
<comment type="caution">
    <text evidence="5">The sequence shown here is derived from an EMBL/GenBank/DDBJ whole genome shotgun (WGS) entry which is preliminary data.</text>
</comment>
<evidence type="ECO:0000259" key="4">
    <source>
        <dbReference type="Pfam" id="PF05175"/>
    </source>
</evidence>
<sequence>MQSSRLEMALAEGALVLPPEGRIAVYRPQAGDDLSALPRERVVVLTGFRPDHDAFRAAGYAVDPAPPYAAALVCLPRARDHARALLAEAAAAVVPGGPVVVDGQKTDGIDPTLKDLRARVALGETLSKAHGKLAVFPAGPGLEDWAARPRPVEGGFVTRPGVFSADGADRGSALLAAALPAKLGPKVVDLGAGWGYLSAAVLARECVKRLDLVEAEADALACARDNITDPRAQFHWADATGFRPASLVETVVMNPPFHTTRAADPGLGAAFIAAARRMLAPDGVLWLVANRHLPYDAALTEHFLTVEDIGGDAAFRLIRAAKPRRATR</sequence>
<evidence type="ECO:0000256" key="1">
    <source>
        <dbReference type="ARBA" id="ARBA00022603"/>
    </source>
</evidence>
<evidence type="ECO:0000256" key="3">
    <source>
        <dbReference type="ARBA" id="ARBA00022691"/>
    </source>
</evidence>
<keyword evidence="6" id="KW-1185">Reference proteome</keyword>
<evidence type="ECO:0000313" key="5">
    <source>
        <dbReference type="EMBL" id="PTE13542.1"/>
    </source>
</evidence>
<dbReference type="PANTHER" id="PTHR47816">
    <property type="entry name" value="RIBOSOMAL RNA SMALL SUBUNIT METHYLTRANSFERASE C"/>
    <property type="match status" value="1"/>
</dbReference>
<dbReference type="GO" id="GO:0008757">
    <property type="term" value="F:S-adenosylmethionine-dependent methyltransferase activity"/>
    <property type="evidence" value="ECO:0007669"/>
    <property type="project" value="InterPro"/>
</dbReference>
<protein>
    <submittedName>
        <fullName evidence="5">MFS transporter</fullName>
    </submittedName>
</protein>
<dbReference type="AlphaFoldDB" id="A0A2T4J6M1"/>
<dbReference type="InterPro" id="IPR046977">
    <property type="entry name" value="RsmC/RlmG"/>
</dbReference>
<reference evidence="5 6" key="1">
    <citation type="submission" date="2018-03" db="EMBL/GenBank/DDBJ databases">
        <title>Rhodobacter blasticus.</title>
        <authorList>
            <person name="Meyer T.E."/>
            <person name="Miller S."/>
            <person name="Lodha T."/>
            <person name="Gandham S."/>
            <person name="Chintalapati S."/>
            <person name="Chintalapati V.R."/>
        </authorList>
    </citation>
    <scope>NUCLEOTIDE SEQUENCE [LARGE SCALE GENOMIC DNA]</scope>
    <source>
        <strain evidence="5 6">DSM 2131</strain>
    </source>
</reference>
<keyword evidence="3" id="KW-0949">S-adenosyl-L-methionine</keyword>
<dbReference type="InterPro" id="IPR007848">
    <property type="entry name" value="Small_mtfrase_dom"/>
</dbReference>
<organism evidence="5 6">
    <name type="scientific">Fuscovulum blasticum DSM 2131</name>
    <dbReference type="NCBI Taxonomy" id="1188250"/>
    <lineage>
        <taxon>Bacteria</taxon>
        <taxon>Pseudomonadati</taxon>
        <taxon>Pseudomonadota</taxon>
        <taxon>Alphaproteobacteria</taxon>
        <taxon>Rhodobacterales</taxon>
        <taxon>Paracoccaceae</taxon>
        <taxon>Pseudogemmobacter</taxon>
    </lineage>
</organism>
<accession>A0A2T4J6M1</accession>
<dbReference type="GO" id="GO:0032259">
    <property type="term" value="P:methylation"/>
    <property type="evidence" value="ECO:0007669"/>
    <property type="project" value="UniProtKB-KW"/>
</dbReference>
<dbReference type="Proteomes" id="UP000241362">
    <property type="component" value="Unassembled WGS sequence"/>
</dbReference>
<keyword evidence="1" id="KW-0489">Methyltransferase</keyword>
<evidence type="ECO:0000256" key="2">
    <source>
        <dbReference type="ARBA" id="ARBA00022679"/>
    </source>
</evidence>
<name>A0A2T4J6M1_FUSBL</name>
<dbReference type="RefSeq" id="WP_107674043.1">
    <property type="nucleotide sequence ID" value="NZ_PZKE01000013.1"/>
</dbReference>
<gene>
    <name evidence="5" type="ORF">C5F44_13390</name>
</gene>
<proteinExistence type="predicted"/>
<dbReference type="SUPFAM" id="SSF53335">
    <property type="entry name" value="S-adenosyl-L-methionine-dependent methyltransferases"/>
    <property type="match status" value="1"/>
</dbReference>
<keyword evidence="2" id="KW-0808">Transferase</keyword>
<evidence type="ECO:0000313" key="6">
    <source>
        <dbReference type="Proteomes" id="UP000241362"/>
    </source>
</evidence>
<dbReference type="InterPro" id="IPR029063">
    <property type="entry name" value="SAM-dependent_MTases_sf"/>
</dbReference>
<dbReference type="Gene3D" id="3.40.50.150">
    <property type="entry name" value="Vaccinia Virus protein VP39"/>
    <property type="match status" value="2"/>
</dbReference>